<feature type="transmembrane region" description="Helical" evidence="1">
    <location>
        <begin position="12"/>
        <end position="35"/>
    </location>
</feature>
<protein>
    <submittedName>
        <fullName evidence="2">Unannotated protein</fullName>
    </submittedName>
</protein>
<organism evidence="2">
    <name type="scientific">freshwater metagenome</name>
    <dbReference type="NCBI Taxonomy" id="449393"/>
    <lineage>
        <taxon>unclassified sequences</taxon>
        <taxon>metagenomes</taxon>
        <taxon>ecological metagenomes</taxon>
    </lineage>
</organism>
<keyword evidence="1" id="KW-0472">Membrane</keyword>
<dbReference type="EMBL" id="CAEZXP010000003">
    <property type="protein sequence ID" value="CAB4698626.1"/>
    <property type="molecule type" value="Genomic_DNA"/>
</dbReference>
<evidence type="ECO:0000313" key="2">
    <source>
        <dbReference type="EMBL" id="CAB4698626.1"/>
    </source>
</evidence>
<keyword evidence="1" id="KW-1133">Transmembrane helix</keyword>
<sequence>MEPPAPRAFPPAEAGTLLIVATSAVIGAATLAGWAAGSATGGLVVGAVAGVPVGIVAVYRRYRGFFR</sequence>
<dbReference type="AlphaFoldDB" id="A0A6J6PJ74"/>
<gene>
    <name evidence="2" type="ORF">UFOPK2399_01197</name>
</gene>
<name>A0A6J6PJ74_9ZZZZ</name>
<proteinExistence type="predicted"/>
<feature type="transmembrane region" description="Helical" evidence="1">
    <location>
        <begin position="41"/>
        <end position="59"/>
    </location>
</feature>
<accession>A0A6J6PJ74</accession>
<evidence type="ECO:0000256" key="1">
    <source>
        <dbReference type="SAM" id="Phobius"/>
    </source>
</evidence>
<reference evidence="2" key="1">
    <citation type="submission" date="2020-05" db="EMBL/GenBank/DDBJ databases">
        <authorList>
            <person name="Chiriac C."/>
            <person name="Salcher M."/>
            <person name="Ghai R."/>
            <person name="Kavagutti S V."/>
        </authorList>
    </citation>
    <scope>NUCLEOTIDE SEQUENCE</scope>
</reference>
<keyword evidence="1" id="KW-0812">Transmembrane</keyword>